<dbReference type="PANTHER" id="PTHR10194:SF60">
    <property type="entry name" value="RAS GTPASE-ACTIVATING PROTEIN RASKOL"/>
    <property type="match status" value="1"/>
</dbReference>
<feature type="region of interest" description="Disordered" evidence="4">
    <location>
        <begin position="445"/>
        <end position="482"/>
    </location>
</feature>
<dbReference type="Gene3D" id="2.60.40.150">
    <property type="entry name" value="C2 domain"/>
    <property type="match status" value="1"/>
</dbReference>
<dbReference type="InterPro" id="IPR035892">
    <property type="entry name" value="C2_domain_sf"/>
</dbReference>
<dbReference type="Pfam" id="PF00169">
    <property type="entry name" value="PH"/>
    <property type="match status" value="1"/>
</dbReference>
<dbReference type="InterPro" id="IPR031160">
    <property type="entry name" value="F_BAR_dom"/>
</dbReference>
<dbReference type="Pfam" id="PF00611">
    <property type="entry name" value="FCH"/>
    <property type="match status" value="1"/>
</dbReference>
<keyword evidence="1" id="KW-0343">GTPase activation</keyword>
<dbReference type="SMART" id="SM00233">
    <property type="entry name" value="PH"/>
    <property type="match status" value="1"/>
</dbReference>
<feature type="compositionally biased region" description="Polar residues" evidence="4">
    <location>
        <begin position="471"/>
        <end position="482"/>
    </location>
</feature>
<dbReference type="PROSITE" id="PS50018">
    <property type="entry name" value="RAS_GTPASE_ACTIV_2"/>
    <property type="match status" value="1"/>
</dbReference>
<dbReference type="Pfam" id="PF00616">
    <property type="entry name" value="RasGAP"/>
    <property type="match status" value="1"/>
</dbReference>
<keyword evidence="2 3" id="KW-0175">Coiled coil</keyword>
<feature type="region of interest" description="Disordered" evidence="4">
    <location>
        <begin position="533"/>
        <end position="556"/>
    </location>
</feature>
<dbReference type="PANTHER" id="PTHR10194">
    <property type="entry name" value="RAS GTPASE-ACTIVATING PROTEINS"/>
    <property type="match status" value="1"/>
</dbReference>
<dbReference type="STRING" id="1754190.A0A1Y2CXD3"/>
<dbReference type="Pfam" id="PF00168">
    <property type="entry name" value="C2"/>
    <property type="match status" value="1"/>
</dbReference>
<dbReference type="GO" id="GO:0005096">
    <property type="term" value="F:GTPase activator activity"/>
    <property type="evidence" value="ECO:0007669"/>
    <property type="project" value="UniProtKB-KW"/>
</dbReference>
<gene>
    <name evidence="9" type="ORF">LY90DRAFT_702768</name>
</gene>
<dbReference type="SUPFAM" id="SSF50729">
    <property type="entry name" value="PH domain-like"/>
    <property type="match status" value="1"/>
</dbReference>
<sequence length="1543" mass="178448">MSFENFYRYTTESIILCYDVLDFYKKKKDIELQYSKSLSNLCMTYKNQYYNIINQPQNTPELMIKAYLLQNSLWKTFINQIEEFEQIARYHRTLAVSYDDSVVQPLTNDVEEMEANQKIIVENGLSKVKILQDAYTELKKKRELYKEAQDIAKEAAEIHNKGLNTYNIRDKEMEKLTLKYQASLEKVNHLKDSINICEDICKKQQEQYYFSDLPVVLENLKSKEEERCHNLKKLFIEANKIEKLSIQYIVNINNSVGEVLKDIDVSGDIEDFTHDYMYSFNHDSDISVRSLINPEKAGRMDVHKDIGSMEWKSRYFVLMSKHFRLYCFESEDSEKPKEIIDLNNVSIHLLDDSYFNLSNSFQIVVYNNIKEKTRKKVFSYYFVAESSLDREEWFSHIRDVAYCCQTCNITKMILYEYNQKINGRRVNYKSNSVFNRKNSEISDGRYSRINSESNDSETDSFKTPTSHRDSNSSNNYVNINDGNEQINTTSITEQIKKSFESISTTSETQDKLSKVNKSLITFEEALGDPLVFLNSDSKENNNKHSQSGKSSQNTSELSLTKILCKSPVESQKSFVTSNQHDDQTPLTPSKNTSFVQVFHEHGKDKRQNRYSTSFIEFSKLLNNTNMKRETSSEISTGNTIKKDSSFFKLIKNNAKNINLFNSTSDENIDNFSKDISSGTIQSTNQNCHYSIISNISPSKISQYSIPTVNSSSDDDLYNLFEYLNNKNKYTIKRSIKLFILEARNLCPNEKKKNLEFCTYIFFDDIVQGKTLRQPGTNPFWGEEFNFENVSPCLNNIHLVVCQQHRVSNDAEIGHIVIPINKLHSNKKVEEWIPLIPLSNTNNDNFNSSIRVSVTLIDEHILPNEDYSEFIDYILQPSLEPVIKLGNVVQQREEFAKTLLYILMDRNKEIDGIKTLVSHEIKNTDDPNIIFRGNSLTTKIIDQYMKLVGSRYLNNTLRRQIQNVYNLKESCEVDPTKIDKSEDIKKHWKKLLAFVNSFWESIRQSISKCPSKLKEIFSYTKTEVSKTFENETVVPYFSISGFIFLRFFCPAILSPKLFGLSEQHPDPVTARTLTLIAKILQNLANLTEFASKEPHMSESNNFIKNHISEMKYFIDAISISPDKEEENAIVEYDVRSQYEKLYRFYRSNSKSCFSKNDPDDKKMLDIVQNISNIHIKYREDLFNYQISSEDKSIRKILNNSEVSLYDVLNKSEEELDKGNKEPETYNGHIKKELSNYLTDEYTKSEMDDSLQNILFTIRRFSTQYNKKDTTKRQNTINKKSLNQYSPFIDDLYNTNQKASSSIYISPNNNNDNNNYKLEDYESKSVYSNHSLLELNASNGRLSASNSRLNASNNKLNASSLNELNISSNKLNANSRNSLNTNSSNSLHSNSSNIINSHHNMIESDNNNNENSKEDESDHLISLTEGLNLMNNHTNNPVNKKNKNVNVSRQNSTRSNHFIKIFTNVEGGTNNYSSVASSPVASPEDSYYTLSSGGDENCHSAQYSPNSKKRFPLKMKRKISMTLNSLTGSHSTNIHRDHGKVTRDY</sequence>
<dbReference type="EMBL" id="MCOG01000095">
    <property type="protein sequence ID" value="ORY51698.1"/>
    <property type="molecule type" value="Genomic_DNA"/>
</dbReference>
<dbReference type="PROSITE" id="PS50004">
    <property type="entry name" value="C2"/>
    <property type="match status" value="1"/>
</dbReference>
<dbReference type="OrthoDB" id="775356at2759"/>
<dbReference type="Proteomes" id="UP000193920">
    <property type="component" value="Unassembled WGS sequence"/>
</dbReference>
<keyword evidence="10" id="KW-1185">Reference proteome</keyword>
<evidence type="ECO:0000313" key="9">
    <source>
        <dbReference type="EMBL" id="ORY51698.1"/>
    </source>
</evidence>
<dbReference type="InterPro" id="IPR001936">
    <property type="entry name" value="RasGAP_dom"/>
</dbReference>
<feature type="region of interest" description="Disordered" evidence="4">
    <location>
        <begin position="1474"/>
        <end position="1505"/>
    </location>
</feature>
<evidence type="ECO:0000313" key="10">
    <source>
        <dbReference type="Proteomes" id="UP000193920"/>
    </source>
</evidence>
<feature type="coiled-coil region" evidence="3">
    <location>
        <begin position="128"/>
        <end position="161"/>
    </location>
</feature>
<accession>A0A1Y2CXD3</accession>
<dbReference type="InterPro" id="IPR027267">
    <property type="entry name" value="AH/BAR_dom_sf"/>
</dbReference>
<dbReference type="InterPro" id="IPR008936">
    <property type="entry name" value="Rho_GTPase_activation_prot"/>
</dbReference>
<dbReference type="SUPFAM" id="SSF48350">
    <property type="entry name" value="GTPase activation domain, GAP"/>
    <property type="match status" value="1"/>
</dbReference>
<evidence type="ECO:0000256" key="4">
    <source>
        <dbReference type="SAM" id="MobiDB-lite"/>
    </source>
</evidence>
<dbReference type="SUPFAM" id="SSF103657">
    <property type="entry name" value="BAR/IMD domain-like"/>
    <property type="match status" value="1"/>
</dbReference>
<dbReference type="InterPro" id="IPR000008">
    <property type="entry name" value="C2_dom"/>
</dbReference>
<protein>
    <recommendedName>
        <fullName evidence="11">Rho GTPase activation protein</fullName>
    </recommendedName>
</protein>
<feature type="domain" description="Ras-GAP" evidence="7">
    <location>
        <begin position="890"/>
        <end position="1084"/>
    </location>
</feature>
<evidence type="ECO:0000259" key="6">
    <source>
        <dbReference type="PROSITE" id="PS50004"/>
    </source>
</evidence>
<evidence type="ECO:0000256" key="2">
    <source>
        <dbReference type="PROSITE-ProRule" id="PRU01077"/>
    </source>
</evidence>
<feature type="domain" description="PH" evidence="5">
    <location>
        <begin position="293"/>
        <end position="402"/>
    </location>
</feature>
<evidence type="ECO:0000259" key="8">
    <source>
        <dbReference type="PROSITE" id="PS51741"/>
    </source>
</evidence>
<evidence type="ECO:0000259" key="5">
    <source>
        <dbReference type="PROSITE" id="PS50003"/>
    </source>
</evidence>
<dbReference type="InterPro" id="IPR001060">
    <property type="entry name" value="FCH_dom"/>
</dbReference>
<dbReference type="PROSITE" id="PS00509">
    <property type="entry name" value="RAS_GTPASE_ACTIV_1"/>
    <property type="match status" value="1"/>
</dbReference>
<feature type="domain" description="C2" evidence="6">
    <location>
        <begin position="712"/>
        <end position="832"/>
    </location>
</feature>
<dbReference type="InterPro" id="IPR001849">
    <property type="entry name" value="PH_domain"/>
</dbReference>
<evidence type="ECO:0000256" key="3">
    <source>
        <dbReference type="SAM" id="Coils"/>
    </source>
</evidence>
<name>A0A1Y2CXD3_9FUNG</name>
<dbReference type="PROSITE" id="PS51741">
    <property type="entry name" value="F_BAR"/>
    <property type="match status" value="1"/>
</dbReference>
<evidence type="ECO:0000259" key="7">
    <source>
        <dbReference type="PROSITE" id="PS50018"/>
    </source>
</evidence>
<feature type="domain" description="F-BAR" evidence="8">
    <location>
        <begin position="1"/>
        <end position="268"/>
    </location>
</feature>
<evidence type="ECO:0000256" key="1">
    <source>
        <dbReference type="ARBA" id="ARBA00022468"/>
    </source>
</evidence>
<dbReference type="Gene3D" id="1.10.506.10">
    <property type="entry name" value="GTPase Activation - p120gap, domain 1"/>
    <property type="match status" value="2"/>
</dbReference>
<dbReference type="InterPro" id="IPR039360">
    <property type="entry name" value="Ras_GTPase"/>
</dbReference>
<proteinExistence type="predicted"/>
<feature type="compositionally biased region" description="Low complexity" evidence="4">
    <location>
        <begin position="1396"/>
        <end position="1408"/>
    </location>
</feature>
<dbReference type="InterPro" id="IPR023152">
    <property type="entry name" value="RasGAP_CS"/>
</dbReference>
<dbReference type="SMART" id="SM00323">
    <property type="entry name" value="RasGAP"/>
    <property type="match status" value="1"/>
</dbReference>
<feature type="compositionally biased region" description="Polar residues" evidence="4">
    <location>
        <begin position="1486"/>
        <end position="1504"/>
    </location>
</feature>
<dbReference type="SMART" id="SM00239">
    <property type="entry name" value="C2"/>
    <property type="match status" value="1"/>
</dbReference>
<evidence type="ECO:0008006" key="11">
    <source>
        <dbReference type="Google" id="ProtNLM"/>
    </source>
</evidence>
<feature type="compositionally biased region" description="Polar residues" evidence="4">
    <location>
        <begin position="543"/>
        <end position="556"/>
    </location>
</feature>
<feature type="region of interest" description="Disordered" evidence="4">
    <location>
        <begin position="1396"/>
        <end position="1417"/>
    </location>
</feature>
<dbReference type="Gene3D" id="1.20.1270.60">
    <property type="entry name" value="Arfaptin homology (AH) domain/BAR domain"/>
    <property type="match status" value="1"/>
</dbReference>
<reference evidence="9 10" key="1">
    <citation type="submission" date="2016-08" db="EMBL/GenBank/DDBJ databases">
        <title>A Parts List for Fungal Cellulosomes Revealed by Comparative Genomics.</title>
        <authorList>
            <consortium name="DOE Joint Genome Institute"/>
            <person name="Haitjema C.H."/>
            <person name="Gilmore S.P."/>
            <person name="Henske J.K."/>
            <person name="Solomon K.V."/>
            <person name="De Groot R."/>
            <person name="Kuo A."/>
            <person name="Mondo S.J."/>
            <person name="Salamov A.A."/>
            <person name="Labutti K."/>
            <person name="Zhao Z."/>
            <person name="Chiniquy J."/>
            <person name="Barry K."/>
            <person name="Brewer H.M."/>
            <person name="Purvine S.O."/>
            <person name="Wright A.T."/>
            <person name="Boxma B."/>
            <person name="Van Alen T."/>
            <person name="Hackstein J.H."/>
            <person name="Baker S.E."/>
            <person name="Grigoriev I.V."/>
            <person name="O'Malley M.A."/>
        </authorList>
    </citation>
    <scope>NUCLEOTIDE SEQUENCE [LARGE SCALE GENOMIC DNA]</scope>
    <source>
        <strain evidence="9 10">G1</strain>
    </source>
</reference>
<dbReference type="PROSITE" id="PS50003">
    <property type="entry name" value="PH_DOMAIN"/>
    <property type="match status" value="1"/>
</dbReference>
<dbReference type="Gene3D" id="2.30.29.30">
    <property type="entry name" value="Pleckstrin-homology domain (PH domain)/Phosphotyrosine-binding domain (PTB)"/>
    <property type="match status" value="1"/>
</dbReference>
<organism evidence="9 10">
    <name type="scientific">Neocallimastix californiae</name>
    <dbReference type="NCBI Taxonomy" id="1754190"/>
    <lineage>
        <taxon>Eukaryota</taxon>
        <taxon>Fungi</taxon>
        <taxon>Fungi incertae sedis</taxon>
        <taxon>Chytridiomycota</taxon>
        <taxon>Chytridiomycota incertae sedis</taxon>
        <taxon>Neocallimastigomycetes</taxon>
        <taxon>Neocallimastigales</taxon>
        <taxon>Neocallimastigaceae</taxon>
        <taxon>Neocallimastix</taxon>
    </lineage>
</organism>
<comment type="caution">
    <text evidence="9">The sequence shown here is derived from an EMBL/GenBank/DDBJ whole genome shotgun (WGS) entry which is preliminary data.</text>
</comment>
<dbReference type="InterPro" id="IPR011993">
    <property type="entry name" value="PH-like_dom_sf"/>
</dbReference>
<dbReference type="SUPFAM" id="SSF49562">
    <property type="entry name" value="C2 domain (Calcium/lipid-binding domain, CaLB)"/>
    <property type="match status" value="1"/>
</dbReference>